<keyword evidence="4" id="KW-0799">Topoisomerase</keyword>
<dbReference type="Gene3D" id="1.10.460.10">
    <property type="entry name" value="Topoisomerase I, domain 2"/>
    <property type="match status" value="1"/>
</dbReference>
<sequence>MSHAMPTATSPAQAGKTLFFFEKPSAMRQLQRFFRSPRTVCVAAEGHLLAADEPGAIREEWKAWRFDALPIALDRIPVACGQNRSGQSHAPKLAAIGRALEGVERVIIATDPGREGSMIAWEVLEHLGYRGRVDRLRLGALDEVSIRRAFAALAREADSGERDYAAYLEALCRQYEDWHLGLNGTRAMSLRLRPPAFREPWRFGGVQTPTLAILADLEERIRTFVPRDFFRIALPVATESGGALTLWHAPKDRIFERAEAEAIRAAASGWAGALGVVQKDVRRTPPKLFSKDTLARACAKRFGWDPQVTARHAQDLYDQGLLSYPRTESAHLPEGQARDAAAVIAALAGASAELAAHAPAPEALVVRRGQKGHYVKDPGEHHAIVPLRKAPAPGALAPDARRLWELVARSFLAAHLPDGVDARTTVSAEVATPFGPKRFSVTGSVVKVPGWRALYGAEADEDAEAVPGKAKPDDEPRAGRLPPVRDGEAARAEAAEIETARTEPPRRITRGELPVVMGRLIDQVEDAALKRALENPANPTEPKGLGTAATRDAVLPKLIKSHYVALLKGKDPAIEVTEVGLAFLAAVRKVFPAYGDPVGRAVFEANLAEIGRAGSREEAARRAEAFRRATRARLDALIAAVAGSERLALDPAAGPASPAGRPPTDAMVAFATALAARKGVPLPRGLARDAGVCRLFLNTHAGPRGAVPAGAPRAPSPAMLRFAASLAREKGLAALPPEVEGDFGACRAFLDAHADKGAPPAATRKRAPGRKAPPRKASSGKASSGKRAGARRRAPEQPRA</sequence>
<feature type="domain" description="Toprim" evidence="12">
    <location>
        <begin position="16"/>
        <end position="141"/>
    </location>
</feature>
<evidence type="ECO:0000313" key="15">
    <source>
        <dbReference type="Proteomes" id="UP001055167"/>
    </source>
</evidence>
<dbReference type="Gene3D" id="1.10.290.10">
    <property type="entry name" value="Topoisomerase I, domain 4"/>
    <property type="match status" value="1"/>
</dbReference>
<evidence type="ECO:0000259" key="13">
    <source>
        <dbReference type="PROSITE" id="PS52039"/>
    </source>
</evidence>
<feature type="region of interest" description="Disordered" evidence="11">
    <location>
        <begin position="459"/>
        <end position="504"/>
    </location>
</feature>
<evidence type="ECO:0000313" key="14">
    <source>
        <dbReference type="EMBL" id="GJD48076.1"/>
    </source>
</evidence>
<dbReference type="Gene3D" id="2.70.20.10">
    <property type="entry name" value="Topoisomerase I, domain 3"/>
    <property type="match status" value="1"/>
</dbReference>
<dbReference type="InterPro" id="IPR006171">
    <property type="entry name" value="TOPRIM_dom"/>
</dbReference>
<dbReference type="PROSITE" id="PS50880">
    <property type="entry name" value="TOPRIM"/>
    <property type="match status" value="1"/>
</dbReference>
<feature type="compositionally biased region" description="Basic and acidic residues" evidence="11">
    <location>
        <begin position="470"/>
        <end position="504"/>
    </location>
</feature>
<dbReference type="PROSITE" id="PS00396">
    <property type="entry name" value="TOPO_IA_1"/>
    <property type="match status" value="1"/>
</dbReference>
<evidence type="ECO:0000256" key="7">
    <source>
        <dbReference type="ARBA" id="ARBA00030003"/>
    </source>
</evidence>
<keyword evidence="5" id="KW-0238">DNA-binding</keyword>
<dbReference type="RefSeq" id="WP_238312849.1">
    <property type="nucleotide sequence ID" value="NZ_BPQH01000002.1"/>
</dbReference>
<dbReference type="InterPro" id="IPR013825">
    <property type="entry name" value="Topo_IA_cen_sub2"/>
</dbReference>
<gene>
    <name evidence="14" type="primary">topB</name>
    <name evidence="14" type="ORF">OPKNFCMD_0792</name>
</gene>
<feature type="compositionally biased region" description="Basic residues" evidence="11">
    <location>
        <begin position="763"/>
        <end position="774"/>
    </location>
</feature>
<dbReference type="InterPro" id="IPR023406">
    <property type="entry name" value="Topo_IA_AS"/>
</dbReference>
<dbReference type="SMART" id="SM00437">
    <property type="entry name" value="TOP1Ac"/>
    <property type="match status" value="1"/>
</dbReference>
<dbReference type="InterPro" id="IPR000380">
    <property type="entry name" value="Topo_IA"/>
</dbReference>
<feature type="region of interest" description="Disordered" evidence="11">
    <location>
        <begin position="754"/>
        <end position="800"/>
    </location>
</feature>
<evidence type="ECO:0000256" key="8">
    <source>
        <dbReference type="ARBA" id="ARBA00031985"/>
    </source>
</evidence>
<proteinExistence type="inferred from homology"/>
<evidence type="ECO:0000256" key="9">
    <source>
        <dbReference type="ARBA" id="ARBA00032235"/>
    </source>
</evidence>
<comment type="similarity">
    <text evidence="2">Belongs to the type IA topoisomerase family.</text>
</comment>
<comment type="catalytic activity">
    <reaction evidence="1">
        <text>ATP-independent breakage of single-stranded DNA, followed by passage and rejoining.</text>
        <dbReference type="EC" id="5.6.2.1"/>
    </reaction>
</comment>
<dbReference type="Pfam" id="PF01131">
    <property type="entry name" value="Topoisom_bac"/>
    <property type="match status" value="1"/>
</dbReference>
<dbReference type="PANTHER" id="PTHR11390">
    <property type="entry name" value="PROKARYOTIC DNA TOPOISOMERASE"/>
    <property type="match status" value="1"/>
</dbReference>
<evidence type="ECO:0000256" key="4">
    <source>
        <dbReference type="ARBA" id="ARBA00023029"/>
    </source>
</evidence>
<evidence type="ECO:0000256" key="2">
    <source>
        <dbReference type="ARBA" id="ARBA00009446"/>
    </source>
</evidence>
<protein>
    <recommendedName>
        <fullName evidence="3">DNA topoisomerase</fullName>
        <ecNumber evidence="3">5.6.2.1</ecNumber>
    </recommendedName>
    <alternativeName>
        <fullName evidence="10">Omega-protein</fullName>
    </alternativeName>
    <alternativeName>
        <fullName evidence="9">Relaxing enzyme</fullName>
    </alternativeName>
    <alternativeName>
        <fullName evidence="7">Swivelase</fullName>
    </alternativeName>
    <alternativeName>
        <fullName evidence="8">Untwisting enzyme</fullName>
    </alternativeName>
</protein>
<dbReference type="InterPro" id="IPR003601">
    <property type="entry name" value="Topo_IA_2"/>
</dbReference>
<evidence type="ECO:0000256" key="10">
    <source>
        <dbReference type="ARBA" id="ARBA00032877"/>
    </source>
</evidence>
<dbReference type="Proteomes" id="UP001055167">
    <property type="component" value="Unassembled WGS sequence"/>
</dbReference>
<keyword evidence="15" id="KW-1185">Reference proteome</keyword>
<organism evidence="14 15">
    <name type="scientific">Methylobacterium crusticola</name>
    <dbReference type="NCBI Taxonomy" id="1697972"/>
    <lineage>
        <taxon>Bacteria</taxon>
        <taxon>Pseudomonadati</taxon>
        <taxon>Pseudomonadota</taxon>
        <taxon>Alphaproteobacteria</taxon>
        <taxon>Hyphomicrobiales</taxon>
        <taxon>Methylobacteriaceae</taxon>
        <taxon>Methylobacterium</taxon>
    </lineage>
</organism>
<dbReference type="InterPro" id="IPR013826">
    <property type="entry name" value="Topo_IA_cen_sub3"/>
</dbReference>
<evidence type="ECO:0000256" key="5">
    <source>
        <dbReference type="ARBA" id="ARBA00023125"/>
    </source>
</evidence>
<evidence type="ECO:0000256" key="1">
    <source>
        <dbReference type="ARBA" id="ARBA00000213"/>
    </source>
</evidence>
<reference evidence="14" key="1">
    <citation type="journal article" date="2021" name="Front. Microbiol.">
        <title>Comprehensive Comparative Genomics and Phenotyping of Methylobacterium Species.</title>
        <authorList>
            <person name="Alessa O."/>
            <person name="Ogura Y."/>
            <person name="Fujitani Y."/>
            <person name="Takami H."/>
            <person name="Hayashi T."/>
            <person name="Sahin N."/>
            <person name="Tani A."/>
        </authorList>
    </citation>
    <scope>NUCLEOTIDE SEQUENCE</scope>
    <source>
        <strain evidence="14">KCTC 52305</strain>
    </source>
</reference>
<dbReference type="InterPro" id="IPR013824">
    <property type="entry name" value="Topo_IA_cen_sub1"/>
</dbReference>
<dbReference type="PRINTS" id="PR00417">
    <property type="entry name" value="PRTPISMRASEI"/>
</dbReference>
<evidence type="ECO:0000256" key="6">
    <source>
        <dbReference type="ARBA" id="ARBA00023235"/>
    </source>
</evidence>
<dbReference type="InterPro" id="IPR003602">
    <property type="entry name" value="Topo_IA_DNA-bd_dom"/>
</dbReference>
<evidence type="ECO:0000256" key="11">
    <source>
        <dbReference type="SAM" id="MobiDB-lite"/>
    </source>
</evidence>
<accession>A0ABQ4QRX5</accession>
<keyword evidence="6" id="KW-0413">Isomerase</keyword>
<feature type="domain" description="Topo IA-type catalytic" evidence="13">
    <location>
        <begin position="163"/>
        <end position="632"/>
    </location>
</feature>
<dbReference type="PANTHER" id="PTHR11390:SF21">
    <property type="entry name" value="DNA TOPOISOMERASE 3-ALPHA"/>
    <property type="match status" value="1"/>
</dbReference>
<dbReference type="Pfam" id="PF01751">
    <property type="entry name" value="Toprim"/>
    <property type="match status" value="1"/>
</dbReference>
<dbReference type="Gene3D" id="3.40.50.140">
    <property type="match status" value="1"/>
</dbReference>
<dbReference type="SUPFAM" id="SSF56712">
    <property type="entry name" value="Prokaryotic type I DNA topoisomerase"/>
    <property type="match status" value="1"/>
</dbReference>
<dbReference type="EC" id="5.6.2.1" evidence="3"/>
<reference evidence="14" key="2">
    <citation type="submission" date="2021-08" db="EMBL/GenBank/DDBJ databases">
        <authorList>
            <person name="Tani A."/>
            <person name="Ola A."/>
            <person name="Ogura Y."/>
            <person name="Katsura K."/>
            <person name="Hayashi T."/>
        </authorList>
    </citation>
    <scope>NUCLEOTIDE SEQUENCE</scope>
    <source>
        <strain evidence="14">KCTC 52305</strain>
    </source>
</reference>
<evidence type="ECO:0000256" key="3">
    <source>
        <dbReference type="ARBA" id="ARBA00012891"/>
    </source>
</evidence>
<dbReference type="SMART" id="SM00493">
    <property type="entry name" value="TOPRIM"/>
    <property type="match status" value="1"/>
</dbReference>
<dbReference type="InterPro" id="IPR023405">
    <property type="entry name" value="Topo_IA_core_domain"/>
</dbReference>
<name>A0ABQ4QRX5_9HYPH</name>
<dbReference type="SMART" id="SM00436">
    <property type="entry name" value="TOP1Bc"/>
    <property type="match status" value="1"/>
</dbReference>
<dbReference type="PROSITE" id="PS52039">
    <property type="entry name" value="TOPO_IA_2"/>
    <property type="match status" value="1"/>
</dbReference>
<evidence type="ECO:0000259" key="12">
    <source>
        <dbReference type="PROSITE" id="PS50880"/>
    </source>
</evidence>
<feature type="compositionally biased region" description="Low complexity" evidence="11">
    <location>
        <begin position="775"/>
        <end position="787"/>
    </location>
</feature>
<dbReference type="InterPro" id="IPR013497">
    <property type="entry name" value="Topo_IA_cen"/>
</dbReference>
<dbReference type="EMBL" id="BPQH01000002">
    <property type="protein sequence ID" value="GJD48076.1"/>
    <property type="molecule type" value="Genomic_DNA"/>
</dbReference>
<comment type="caution">
    <text evidence="14">The sequence shown here is derived from an EMBL/GenBank/DDBJ whole genome shotgun (WGS) entry which is preliminary data.</text>
</comment>